<keyword evidence="3" id="KW-0732">Signal</keyword>
<proteinExistence type="inferred from homology"/>
<dbReference type="STRING" id="264697.ABE28_019425"/>
<dbReference type="InterPro" id="IPR000914">
    <property type="entry name" value="SBP_5_dom"/>
</dbReference>
<gene>
    <name evidence="7" type="ORF">ABE28_019425</name>
</gene>
<evidence type="ECO:0000256" key="5">
    <source>
        <dbReference type="SAM" id="Phobius"/>
    </source>
</evidence>
<dbReference type="SUPFAM" id="SSF53850">
    <property type="entry name" value="Periplasmic binding protein-like II"/>
    <property type="match status" value="1"/>
</dbReference>
<dbReference type="Gene3D" id="3.40.190.10">
    <property type="entry name" value="Periplasmic binding protein-like II"/>
    <property type="match status" value="1"/>
</dbReference>
<evidence type="ECO:0000313" key="8">
    <source>
        <dbReference type="Proteomes" id="UP000077926"/>
    </source>
</evidence>
<name>A0A1B3XTL6_9BACI</name>
<organism evidence="7 8">
    <name type="scientific">Peribacillus muralis</name>
    <dbReference type="NCBI Taxonomy" id="264697"/>
    <lineage>
        <taxon>Bacteria</taxon>
        <taxon>Bacillati</taxon>
        <taxon>Bacillota</taxon>
        <taxon>Bacilli</taxon>
        <taxon>Bacillales</taxon>
        <taxon>Bacillaceae</taxon>
        <taxon>Peribacillus</taxon>
    </lineage>
</organism>
<keyword evidence="8" id="KW-1185">Reference proteome</keyword>
<keyword evidence="4" id="KW-0175">Coiled coil</keyword>
<dbReference type="GO" id="GO:0042597">
    <property type="term" value="C:periplasmic space"/>
    <property type="evidence" value="ECO:0007669"/>
    <property type="project" value="UniProtKB-ARBA"/>
</dbReference>
<protein>
    <submittedName>
        <fullName evidence="7">ABC transporter substrate-binding protein</fullName>
    </submittedName>
</protein>
<keyword evidence="5" id="KW-1133">Transmembrane helix</keyword>
<dbReference type="PIRSF" id="PIRSF002741">
    <property type="entry name" value="MppA"/>
    <property type="match status" value="1"/>
</dbReference>
<keyword evidence="5" id="KW-0472">Membrane</keyword>
<dbReference type="GO" id="GO:1904680">
    <property type="term" value="F:peptide transmembrane transporter activity"/>
    <property type="evidence" value="ECO:0007669"/>
    <property type="project" value="TreeGrafter"/>
</dbReference>
<accession>A0A1B3XTL6</accession>
<evidence type="ECO:0000313" key="7">
    <source>
        <dbReference type="EMBL" id="AOH56543.1"/>
    </source>
</evidence>
<evidence type="ECO:0000256" key="2">
    <source>
        <dbReference type="ARBA" id="ARBA00022448"/>
    </source>
</evidence>
<dbReference type="CDD" id="cd08499">
    <property type="entry name" value="PBP2_Ylib_like"/>
    <property type="match status" value="1"/>
</dbReference>
<comment type="similarity">
    <text evidence="1">Belongs to the bacterial solute-binding protein 5 family.</text>
</comment>
<dbReference type="Gene3D" id="3.10.105.10">
    <property type="entry name" value="Dipeptide-binding Protein, Domain 3"/>
    <property type="match status" value="1"/>
</dbReference>
<reference evidence="7 8" key="1">
    <citation type="submission" date="2016-08" db="EMBL/GenBank/DDBJ databases">
        <title>Complete genome sequence of Bacillus muralis G25-68, a strain with toxicity to nematodes.</title>
        <authorList>
            <person name="Zheng Z."/>
        </authorList>
    </citation>
    <scope>NUCLEOTIDE SEQUENCE [LARGE SCALE GENOMIC DNA]</scope>
    <source>
        <strain evidence="7 8">G25-68</strain>
    </source>
</reference>
<dbReference type="GO" id="GO:0015833">
    <property type="term" value="P:peptide transport"/>
    <property type="evidence" value="ECO:0007669"/>
    <property type="project" value="TreeGrafter"/>
</dbReference>
<dbReference type="OrthoDB" id="9796817at2"/>
<evidence type="ECO:0000256" key="1">
    <source>
        <dbReference type="ARBA" id="ARBA00005695"/>
    </source>
</evidence>
<keyword evidence="2" id="KW-0813">Transport</keyword>
<sequence>MGRYLGIGRLIIVMFIGIIMTGCSSNSDVSKTASDPNIASKEGGTLVIARLSDAENLDQQFMSTINAASVTHHKIYEGLVQRDKNGEIQPMLAESWKQTDNTTWEFKLRDDVTFHDGTPFNADAVKKTFDRLLDPAVASPRAVVFEMVKEVKPIDEYTVQFILKEPFSPLLSILANHEGGIISPKTIEKYGKKIIQEPNGTGPFVFDSWSPGQEITLVKNKNYWGNEPKVDKVIFKVVPEDSTRISMIETGEAQIAEPLPIAVMDQVESSAAMDVYRSEGYGTEYVGFNVKNEPFNDVRVRKAIAHAIEMDSIIKGVFNNVGVKANSLMGSKVFGYDASLEAYDYNLKEAKKLMAEAGYSKGLDATILTMDSKERVNLAEVLQSQLKGIGINLKVQVMEYGSFVEQVNKGQSEMFIISWRNATGDADYNQYNLFHTNSQGAAGNTFFYSNQKVDDLIDAARKEKEEGKRKDLYAEAQEIELADTPYIPVRVIENLAAVAKDVKGFSISPSGYLEINEVTIK</sequence>
<dbReference type="Proteomes" id="UP000077926">
    <property type="component" value="Chromosome"/>
</dbReference>
<dbReference type="RefSeq" id="WP_064465518.1">
    <property type="nucleotide sequence ID" value="NZ_CP017080.1"/>
</dbReference>
<feature type="coiled-coil region" evidence="4">
    <location>
        <begin position="450"/>
        <end position="482"/>
    </location>
</feature>
<dbReference type="PROSITE" id="PS51257">
    <property type="entry name" value="PROKAR_LIPOPROTEIN"/>
    <property type="match status" value="1"/>
</dbReference>
<dbReference type="EMBL" id="CP017080">
    <property type="protein sequence ID" value="AOH56543.1"/>
    <property type="molecule type" value="Genomic_DNA"/>
</dbReference>
<dbReference type="PANTHER" id="PTHR30290:SF9">
    <property type="entry name" value="OLIGOPEPTIDE-BINDING PROTEIN APPA"/>
    <property type="match status" value="1"/>
</dbReference>
<dbReference type="GO" id="GO:0043190">
    <property type="term" value="C:ATP-binding cassette (ABC) transporter complex"/>
    <property type="evidence" value="ECO:0007669"/>
    <property type="project" value="InterPro"/>
</dbReference>
<dbReference type="InterPro" id="IPR039424">
    <property type="entry name" value="SBP_5"/>
</dbReference>
<feature type="domain" description="Solute-binding protein family 5" evidence="6">
    <location>
        <begin position="87"/>
        <end position="439"/>
    </location>
</feature>
<dbReference type="InterPro" id="IPR030678">
    <property type="entry name" value="Peptide/Ni-bd"/>
</dbReference>
<dbReference type="AlphaFoldDB" id="A0A1B3XTL6"/>
<dbReference type="KEGG" id="bmur:ABE28_019425"/>
<evidence type="ECO:0000259" key="6">
    <source>
        <dbReference type="Pfam" id="PF00496"/>
    </source>
</evidence>
<keyword evidence="5" id="KW-0812">Transmembrane</keyword>
<dbReference type="PANTHER" id="PTHR30290">
    <property type="entry name" value="PERIPLASMIC BINDING COMPONENT OF ABC TRANSPORTER"/>
    <property type="match status" value="1"/>
</dbReference>
<evidence type="ECO:0000256" key="3">
    <source>
        <dbReference type="ARBA" id="ARBA00022729"/>
    </source>
</evidence>
<feature type="transmembrane region" description="Helical" evidence="5">
    <location>
        <begin position="7"/>
        <end position="27"/>
    </location>
</feature>
<dbReference type="Gene3D" id="3.90.76.10">
    <property type="entry name" value="Dipeptide-binding Protein, Domain 1"/>
    <property type="match status" value="1"/>
</dbReference>
<evidence type="ECO:0000256" key="4">
    <source>
        <dbReference type="SAM" id="Coils"/>
    </source>
</evidence>
<dbReference type="Pfam" id="PF00496">
    <property type="entry name" value="SBP_bac_5"/>
    <property type="match status" value="1"/>
</dbReference>